<feature type="transmembrane region" description="Helical" evidence="1">
    <location>
        <begin position="7"/>
        <end position="26"/>
    </location>
</feature>
<reference evidence="2 3" key="1">
    <citation type="submission" date="2023-02" db="EMBL/GenBank/DDBJ databases">
        <title>Genome sequence of Sphingobacterium sp. KACC 22765.</title>
        <authorList>
            <person name="Kim S."/>
            <person name="Heo J."/>
            <person name="Kwon S.-W."/>
        </authorList>
    </citation>
    <scope>NUCLEOTIDE SEQUENCE [LARGE SCALE GENOMIC DNA]</scope>
    <source>
        <strain evidence="2 3">KACC 22765</strain>
    </source>
</reference>
<evidence type="ECO:0000256" key="1">
    <source>
        <dbReference type="SAM" id="Phobius"/>
    </source>
</evidence>
<keyword evidence="1" id="KW-0472">Membrane</keyword>
<keyword evidence="3" id="KW-1185">Reference proteome</keyword>
<evidence type="ECO:0000313" key="2">
    <source>
        <dbReference type="EMBL" id="WDF67751.1"/>
    </source>
</evidence>
<gene>
    <name evidence="2" type="ORF">PQ465_15750</name>
</gene>
<dbReference type="InterPro" id="IPR008620">
    <property type="entry name" value="FixH"/>
</dbReference>
<protein>
    <submittedName>
        <fullName evidence="2">FixH family protein</fullName>
    </submittedName>
</protein>
<dbReference type="Proteomes" id="UP001221558">
    <property type="component" value="Chromosome"/>
</dbReference>
<dbReference type="EMBL" id="CP117880">
    <property type="protein sequence ID" value="WDF67751.1"/>
    <property type="molecule type" value="Genomic_DNA"/>
</dbReference>
<accession>A0ABY7WGV3</accession>
<dbReference type="RefSeq" id="WP_274266478.1">
    <property type="nucleotide sequence ID" value="NZ_CP117880.1"/>
</dbReference>
<evidence type="ECO:0000313" key="3">
    <source>
        <dbReference type="Proteomes" id="UP001221558"/>
    </source>
</evidence>
<proteinExistence type="predicted"/>
<sequence>MNWGIKIIVGLGTFMLFIVGMGVYMVQKDTDSLEEINYYEKSLAYDQVYERKQNMLLDRAQPSIVLVGDTLRITFDKARNRGKLTFKRPADRQLDLAIPFSTQDSYYQLPLTTFVKGNWHLEIAWESGDRSYIFDQLLYF</sequence>
<keyword evidence="1" id="KW-0812">Transmembrane</keyword>
<keyword evidence="1" id="KW-1133">Transmembrane helix</keyword>
<dbReference type="Pfam" id="PF05751">
    <property type="entry name" value="FixH"/>
    <property type="match status" value="1"/>
</dbReference>
<name>A0ABY7WGV3_9SPHI</name>
<organism evidence="2 3">
    <name type="scientific">Sphingobacterium oryzagri</name>
    <dbReference type="NCBI Taxonomy" id="3025669"/>
    <lineage>
        <taxon>Bacteria</taxon>
        <taxon>Pseudomonadati</taxon>
        <taxon>Bacteroidota</taxon>
        <taxon>Sphingobacteriia</taxon>
        <taxon>Sphingobacteriales</taxon>
        <taxon>Sphingobacteriaceae</taxon>
        <taxon>Sphingobacterium</taxon>
    </lineage>
</organism>